<comment type="similarity">
    <text evidence="1">Belongs to the peptidase C1 family.</text>
</comment>
<sequence length="335" mass="37665">MFNLLTFIALTSFSKYYNCNIERVDEFVNFANTYNKSYLNEDILLQKYLTFVDNYNYINERNSLNLGYTLEMNKFGDLTFHEFNSMYKGYNGLRNSNKTYNTHHMTFNTLNYSTIDWRAEGLVTDVKDQSQCGSCWAFSAVATMEGAHAKETKNLTSLSEQDLVDCVPDCYGCGGGWPYLAIEYIINGSTPNSSYTDNMTGIDTEVSYQYKGFDQTCNFTNSTVGARFTNLVRIPQNSTAHLLDAILSIGPISVAIDAENDFQFYSSGIFTSNTCSETQLDHAVTVVGFGITSNGTSYYIVKNSWGTDWGQDGYIYFNADIPDMCGIAQDSCYAI</sequence>
<evidence type="ECO:0000259" key="5">
    <source>
        <dbReference type="SMART" id="SM00848"/>
    </source>
</evidence>
<gene>
    <name evidence="6" type="ORF">8_7</name>
</gene>
<evidence type="ECO:0000256" key="2">
    <source>
        <dbReference type="ARBA" id="ARBA00023145"/>
    </source>
</evidence>
<dbReference type="Pfam" id="PF08246">
    <property type="entry name" value="Inhibitor_I29"/>
    <property type="match status" value="1"/>
</dbReference>
<keyword evidence="3" id="KW-1015">Disulfide bond</keyword>
<dbReference type="InterPro" id="IPR000169">
    <property type="entry name" value="Pept_cys_AS"/>
</dbReference>
<dbReference type="SUPFAM" id="SSF54001">
    <property type="entry name" value="Cysteine proteinases"/>
    <property type="match status" value="1"/>
</dbReference>
<dbReference type="EMBL" id="MK250092">
    <property type="protein sequence ID" value="QDY52410.1"/>
    <property type="molecule type" value="Genomic_DNA"/>
</dbReference>
<dbReference type="PROSITE" id="PS00139">
    <property type="entry name" value="THIOL_PROTEASE_CYS"/>
    <property type="match status" value="1"/>
</dbReference>
<dbReference type="PANTHER" id="PTHR12411">
    <property type="entry name" value="CYSTEINE PROTEASE FAMILY C1-RELATED"/>
    <property type="match status" value="1"/>
</dbReference>
<dbReference type="PRINTS" id="PR00705">
    <property type="entry name" value="PAPAIN"/>
</dbReference>
<dbReference type="GO" id="GO:0008234">
    <property type="term" value="F:cysteine-type peptidase activity"/>
    <property type="evidence" value="ECO:0007669"/>
    <property type="project" value="InterPro"/>
</dbReference>
<keyword evidence="2" id="KW-0865">Zymogen</keyword>
<evidence type="ECO:0000256" key="1">
    <source>
        <dbReference type="ARBA" id="ARBA00008455"/>
    </source>
</evidence>
<keyword evidence="6" id="KW-0645">Protease</keyword>
<reference evidence="6" key="1">
    <citation type="submission" date="2018-11" db="EMBL/GenBank/DDBJ databases">
        <title>A distinct lineage of giant viruses engineers rhodopsin photosystems in predatory marine eukaryotes.</title>
        <authorList>
            <person name="Needham D.M."/>
            <person name="Yoshizawa S."/>
            <person name="Hosaka T."/>
            <person name="Poirier C."/>
            <person name="Choi C.-J."/>
            <person name="Hehenberger E."/>
            <person name="Irwin N.A.T."/>
            <person name="Wilken S."/>
            <person name="Yung C.-M."/>
            <person name="Bachy C."/>
            <person name="Kurihara R."/>
            <person name="Nakajima Y."/>
            <person name="Kojima K."/>
            <person name="Kimura-Someya T."/>
            <person name="Leonard G."/>
            <person name="Malmstrom R.R."/>
            <person name="Mende D."/>
            <person name="Olson D.K."/>
            <person name="Sudo Y."/>
            <person name="Sudek S."/>
            <person name="Richards T.A."/>
            <person name="DeLong E.F."/>
            <person name="Keeling P.J."/>
            <person name="Santoro A.E."/>
            <person name="Shirouzu M."/>
            <person name="Iwasaki W."/>
            <person name="Worden A.Z."/>
        </authorList>
    </citation>
    <scope>NUCLEOTIDE SEQUENCE</scope>
</reference>
<feature type="domain" description="Cathepsin propeptide inhibitor" evidence="5">
    <location>
        <begin position="27"/>
        <end position="83"/>
    </location>
</feature>
<dbReference type="CDD" id="cd02248">
    <property type="entry name" value="Peptidase_C1A"/>
    <property type="match status" value="1"/>
</dbReference>
<protein>
    <submittedName>
        <fullName evidence="6">Papain family cysteine protease</fullName>
    </submittedName>
</protein>
<dbReference type="InterPro" id="IPR025660">
    <property type="entry name" value="Pept_his_AS"/>
</dbReference>
<dbReference type="Gene3D" id="3.90.70.10">
    <property type="entry name" value="Cysteine proteinases"/>
    <property type="match status" value="1"/>
</dbReference>
<dbReference type="PROSITE" id="PS00639">
    <property type="entry name" value="THIOL_PROTEASE_HIS"/>
    <property type="match status" value="1"/>
</dbReference>
<evidence type="ECO:0000256" key="3">
    <source>
        <dbReference type="ARBA" id="ARBA00023157"/>
    </source>
</evidence>
<dbReference type="SMART" id="SM00848">
    <property type="entry name" value="Inhibitor_I29"/>
    <property type="match status" value="1"/>
</dbReference>
<dbReference type="Pfam" id="PF00112">
    <property type="entry name" value="Peptidase_C1"/>
    <property type="match status" value="1"/>
</dbReference>
<keyword evidence="6" id="KW-0378">Hydrolase</keyword>
<evidence type="ECO:0000259" key="4">
    <source>
        <dbReference type="SMART" id="SM00645"/>
    </source>
</evidence>
<dbReference type="GO" id="GO:0006508">
    <property type="term" value="P:proteolysis"/>
    <property type="evidence" value="ECO:0007669"/>
    <property type="project" value="UniProtKB-KW"/>
</dbReference>
<evidence type="ECO:0000313" key="6">
    <source>
        <dbReference type="EMBL" id="QDY52410.1"/>
    </source>
</evidence>
<feature type="domain" description="Peptidase C1A papain C-terminal" evidence="4">
    <location>
        <begin position="111"/>
        <end position="335"/>
    </location>
</feature>
<organism evidence="6">
    <name type="scientific">Mimiviridae sp. ChoanoV1</name>
    <dbReference type="NCBI Taxonomy" id="2596887"/>
    <lineage>
        <taxon>Viruses</taxon>
        <taxon>Varidnaviria</taxon>
        <taxon>Bamfordvirae</taxon>
        <taxon>Nucleocytoviricota</taxon>
        <taxon>Megaviricetes</taxon>
        <taxon>Imitervirales</taxon>
        <taxon>Schizomimiviridae</taxon>
    </lineage>
</organism>
<proteinExistence type="inferred from homology"/>
<name>A0A5B8HYM5_9VIRU</name>
<dbReference type="InterPro" id="IPR038765">
    <property type="entry name" value="Papain-like_cys_pep_sf"/>
</dbReference>
<dbReference type="SMART" id="SM00645">
    <property type="entry name" value="Pept_C1"/>
    <property type="match status" value="1"/>
</dbReference>
<dbReference type="FunFam" id="3.90.70.10:FF:000039">
    <property type="entry name" value="Cysteine proteinase 2, putative"/>
    <property type="match status" value="1"/>
</dbReference>
<dbReference type="InterPro" id="IPR013201">
    <property type="entry name" value="Prot_inhib_I29"/>
</dbReference>
<accession>A0A5B8HYM5</accession>
<dbReference type="InterPro" id="IPR000668">
    <property type="entry name" value="Peptidase_C1A_C"/>
</dbReference>
<dbReference type="InterPro" id="IPR039417">
    <property type="entry name" value="Peptidase_C1A_papain-like"/>
</dbReference>
<dbReference type="InterPro" id="IPR013128">
    <property type="entry name" value="Peptidase_C1A"/>
</dbReference>